<proteinExistence type="predicted"/>
<feature type="transmembrane region" description="Helical" evidence="6">
    <location>
        <begin position="199"/>
        <end position="217"/>
    </location>
</feature>
<dbReference type="Proteomes" id="UP000051315">
    <property type="component" value="Unassembled WGS sequence"/>
</dbReference>
<evidence type="ECO:0000256" key="2">
    <source>
        <dbReference type="ARBA" id="ARBA00022475"/>
    </source>
</evidence>
<keyword evidence="4 6" id="KW-1133">Transmembrane helix</keyword>
<dbReference type="PATRIC" id="fig|1423735.3.peg.1171"/>
<evidence type="ECO:0008006" key="9">
    <source>
        <dbReference type="Google" id="ProtNLM"/>
    </source>
</evidence>
<dbReference type="Gene3D" id="1.20.1250.20">
    <property type="entry name" value="MFS general substrate transporter like domains"/>
    <property type="match status" value="1"/>
</dbReference>
<comment type="subcellular location">
    <subcellularLocation>
        <location evidence="1">Cell membrane</location>
        <topology evidence="1">Multi-pass membrane protein</topology>
    </subcellularLocation>
</comment>
<accession>A0A0R1WC96</accession>
<dbReference type="AlphaFoldDB" id="A0A0R1WC96"/>
<dbReference type="SUPFAM" id="SSF103473">
    <property type="entry name" value="MFS general substrate transporter"/>
    <property type="match status" value="1"/>
</dbReference>
<dbReference type="GO" id="GO:0005886">
    <property type="term" value="C:plasma membrane"/>
    <property type="evidence" value="ECO:0007669"/>
    <property type="project" value="UniProtKB-SubCell"/>
</dbReference>
<dbReference type="GO" id="GO:0022857">
    <property type="term" value="F:transmembrane transporter activity"/>
    <property type="evidence" value="ECO:0007669"/>
    <property type="project" value="InterPro"/>
</dbReference>
<feature type="transmembrane region" description="Helical" evidence="6">
    <location>
        <begin position="20"/>
        <end position="40"/>
    </location>
</feature>
<comment type="caution">
    <text evidence="7">The sequence shown here is derived from an EMBL/GenBank/DDBJ whole genome shotgun (WGS) entry which is preliminary data.</text>
</comment>
<protein>
    <recommendedName>
        <fullName evidence="9">Macrolide-efflux protein</fullName>
    </recommendedName>
</protein>
<dbReference type="STRING" id="1423735.FC15_GL001127"/>
<feature type="transmembrane region" description="Helical" evidence="6">
    <location>
        <begin position="155"/>
        <end position="179"/>
    </location>
</feature>
<dbReference type="PANTHER" id="PTHR23513">
    <property type="entry name" value="INTEGRAL MEMBRANE EFFLUX PROTEIN-RELATED"/>
    <property type="match status" value="1"/>
</dbReference>
<evidence type="ECO:0000313" key="8">
    <source>
        <dbReference type="Proteomes" id="UP000051315"/>
    </source>
</evidence>
<feature type="transmembrane region" description="Helical" evidence="6">
    <location>
        <begin position="46"/>
        <end position="65"/>
    </location>
</feature>
<evidence type="ECO:0000256" key="1">
    <source>
        <dbReference type="ARBA" id="ARBA00004651"/>
    </source>
</evidence>
<evidence type="ECO:0000256" key="3">
    <source>
        <dbReference type="ARBA" id="ARBA00022692"/>
    </source>
</evidence>
<dbReference type="Pfam" id="PF07690">
    <property type="entry name" value="MFS_1"/>
    <property type="match status" value="1"/>
</dbReference>
<dbReference type="PANTHER" id="PTHR23513:SF11">
    <property type="entry name" value="STAPHYLOFERRIN A TRANSPORTER"/>
    <property type="match status" value="1"/>
</dbReference>
<evidence type="ECO:0000256" key="5">
    <source>
        <dbReference type="ARBA" id="ARBA00023136"/>
    </source>
</evidence>
<name>A0A0R1WC96_9LACO</name>
<dbReference type="InterPro" id="IPR036259">
    <property type="entry name" value="MFS_trans_sf"/>
</dbReference>
<dbReference type="OrthoDB" id="9775268at2"/>
<gene>
    <name evidence="7" type="ORF">FC15_GL001127</name>
</gene>
<keyword evidence="3 6" id="KW-0812">Transmembrane</keyword>
<dbReference type="InterPro" id="IPR011701">
    <property type="entry name" value="MFS"/>
</dbReference>
<evidence type="ECO:0000256" key="4">
    <source>
        <dbReference type="ARBA" id="ARBA00022989"/>
    </source>
</evidence>
<sequence length="246" mass="26668">MLSPILLGGAISDRHNPKKLVILADFINGLMCLGLSFLVLQKSLIIAIYIVNLMMTILYGCSSPATKSLIKHLVRKDNLISFNSLVEVFGQVARVAGPAIALVVVNQVGIRGSLIINGCSYLLSGVINLGLKPFNQLSYKEAKKKSILRSILEGWTYLFSDGHVLSLVILSSLTNIFLAGYNLSLPFADSFFHFSNGKAYATFLIAETIGGILGAGISKWAKKLKSVGDISLWLLLSGVFYSCCLY</sequence>
<keyword evidence="5 6" id="KW-0472">Membrane</keyword>
<evidence type="ECO:0000256" key="6">
    <source>
        <dbReference type="SAM" id="Phobius"/>
    </source>
</evidence>
<reference evidence="7 8" key="1">
    <citation type="journal article" date="2015" name="Genome Announc.">
        <title>Expanding the biotechnology potential of lactobacilli through comparative genomics of 213 strains and associated genera.</title>
        <authorList>
            <person name="Sun Z."/>
            <person name="Harris H.M."/>
            <person name="McCann A."/>
            <person name="Guo C."/>
            <person name="Argimon S."/>
            <person name="Zhang W."/>
            <person name="Yang X."/>
            <person name="Jeffery I.B."/>
            <person name="Cooney J.C."/>
            <person name="Kagawa T.F."/>
            <person name="Liu W."/>
            <person name="Song Y."/>
            <person name="Salvetti E."/>
            <person name="Wrobel A."/>
            <person name="Rasinkangas P."/>
            <person name="Parkhill J."/>
            <person name="Rea M.C."/>
            <person name="O'Sullivan O."/>
            <person name="Ritari J."/>
            <person name="Douillard F.P."/>
            <person name="Paul Ross R."/>
            <person name="Yang R."/>
            <person name="Briner A.E."/>
            <person name="Felis G.E."/>
            <person name="de Vos W.M."/>
            <person name="Barrangou R."/>
            <person name="Klaenhammer T.R."/>
            <person name="Caufield P.W."/>
            <person name="Cui Y."/>
            <person name="Zhang H."/>
            <person name="O'Toole P.W."/>
        </authorList>
    </citation>
    <scope>NUCLEOTIDE SEQUENCE [LARGE SCALE GENOMIC DNA]</scope>
    <source>
        <strain evidence="7 8">DSM 17758</strain>
    </source>
</reference>
<evidence type="ECO:0000313" key="7">
    <source>
        <dbReference type="EMBL" id="KRM13668.1"/>
    </source>
</evidence>
<keyword evidence="2" id="KW-1003">Cell membrane</keyword>
<dbReference type="EMBL" id="AZFX01000004">
    <property type="protein sequence ID" value="KRM13668.1"/>
    <property type="molecule type" value="Genomic_DNA"/>
</dbReference>
<keyword evidence="8" id="KW-1185">Reference proteome</keyword>
<organism evidence="7 8">
    <name type="scientific">Lapidilactobacillus concavus DSM 17758</name>
    <dbReference type="NCBI Taxonomy" id="1423735"/>
    <lineage>
        <taxon>Bacteria</taxon>
        <taxon>Bacillati</taxon>
        <taxon>Bacillota</taxon>
        <taxon>Bacilli</taxon>
        <taxon>Lactobacillales</taxon>
        <taxon>Lactobacillaceae</taxon>
        <taxon>Lapidilactobacillus</taxon>
    </lineage>
</organism>